<proteinExistence type="inferred from homology"/>
<feature type="active site" description="For Fru-6P isomerization activity" evidence="8">
    <location>
        <position position="602"/>
    </location>
</feature>
<dbReference type="SUPFAM" id="SSF56235">
    <property type="entry name" value="N-terminal nucleophile aminohydrolases (Ntn hydrolases)"/>
    <property type="match status" value="1"/>
</dbReference>
<dbReference type="InterPro" id="IPR005855">
    <property type="entry name" value="GFAT"/>
</dbReference>
<dbReference type="NCBIfam" id="NF001484">
    <property type="entry name" value="PRK00331.1"/>
    <property type="match status" value="1"/>
</dbReference>
<feature type="domain" description="SIS" evidence="10">
    <location>
        <begin position="283"/>
        <end position="422"/>
    </location>
</feature>
<evidence type="ECO:0000256" key="4">
    <source>
        <dbReference type="ARBA" id="ARBA00022576"/>
    </source>
</evidence>
<dbReference type="GO" id="GO:0008483">
    <property type="term" value="F:transaminase activity"/>
    <property type="evidence" value="ECO:0007669"/>
    <property type="project" value="UniProtKB-KW"/>
</dbReference>
<feature type="domain" description="SIS" evidence="10">
    <location>
        <begin position="455"/>
        <end position="597"/>
    </location>
</feature>
<evidence type="ECO:0000259" key="9">
    <source>
        <dbReference type="PROSITE" id="PS51278"/>
    </source>
</evidence>
<dbReference type="Pfam" id="PF01380">
    <property type="entry name" value="SIS"/>
    <property type="match status" value="2"/>
</dbReference>
<feature type="initiator methionine" description="Removed" evidence="8">
    <location>
        <position position="1"/>
    </location>
</feature>
<dbReference type="InterPro" id="IPR017932">
    <property type="entry name" value="GATase_2_dom"/>
</dbReference>
<keyword evidence="4 8" id="KW-0032">Aminotransferase</keyword>
<comment type="subunit">
    <text evidence="8">Homodimer.</text>
</comment>
<evidence type="ECO:0000256" key="2">
    <source>
        <dbReference type="ARBA" id="ARBA00012916"/>
    </source>
</evidence>
<dbReference type="InterPro" id="IPR001347">
    <property type="entry name" value="SIS_dom"/>
</dbReference>
<dbReference type="InterPro" id="IPR047084">
    <property type="entry name" value="GFAT_N"/>
</dbReference>
<dbReference type="Gene3D" id="3.40.50.10490">
    <property type="entry name" value="Glucose-6-phosphate isomerase like protein, domain 1"/>
    <property type="match status" value="2"/>
</dbReference>
<dbReference type="CDD" id="cd05008">
    <property type="entry name" value="SIS_GlmS_GlmD_1"/>
    <property type="match status" value="1"/>
</dbReference>
<evidence type="ECO:0000256" key="7">
    <source>
        <dbReference type="ARBA" id="ARBA00022962"/>
    </source>
</evidence>
<dbReference type="NCBIfam" id="TIGR01135">
    <property type="entry name" value="glmS"/>
    <property type="match status" value="1"/>
</dbReference>
<keyword evidence="7" id="KW-0315">Glutamine amidotransferase</keyword>
<dbReference type="InterPro" id="IPR046348">
    <property type="entry name" value="SIS_dom_sf"/>
</dbReference>
<gene>
    <name evidence="8 11" type="primary">glmS</name>
    <name evidence="11" type="ORF">GCM10007939_10760</name>
</gene>
<reference evidence="12" key="1">
    <citation type="journal article" date="2019" name="Int. J. Syst. Evol. Microbiol.">
        <title>The Global Catalogue of Microorganisms (GCM) 10K type strain sequencing project: providing services to taxonomists for standard genome sequencing and annotation.</title>
        <authorList>
            <consortium name="The Broad Institute Genomics Platform"/>
            <consortium name="The Broad Institute Genome Sequencing Center for Infectious Disease"/>
            <person name="Wu L."/>
            <person name="Ma J."/>
        </authorList>
    </citation>
    <scope>NUCLEOTIDE SEQUENCE [LARGE SCALE GENOMIC DNA]</scope>
    <source>
        <strain evidence="12">NBRC 110140</strain>
    </source>
</reference>
<dbReference type="HAMAP" id="MF_00164">
    <property type="entry name" value="GlmS"/>
    <property type="match status" value="1"/>
</dbReference>
<dbReference type="InterPro" id="IPR035490">
    <property type="entry name" value="GlmS/FrlB_SIS"/>
</dbReference>
<comment type="catalytic activity">
    <reaction evidence="1 8">
        <text>D-fructose 6-phosphate + L-glutamine = D-glucosamine 6-phosphate + L-glutamate</text>
        <dbReference type="Rhea" id="RHEA:13237"/>
        <dbReference type="ChEBI" id="CHEBI:29985"/>
        <dbReference type="ChEBI" id="CHEBI:58359"/>
        <dbReference type="ChEBI" id="CHEBI:58725"/>
        <dbReference type="ChEBI" id="CHEBI:61527"/>
        <dbReference type="EC" id="2.6.1.16"/>
    </reaction>
</comment>
<dbReference type="Proteomes" id="UP001156694">
    <property type="component" value="Unassembled WGS sequence"/>
</dbReference>
<evidence type="ECO:0000259" key="10">
    <source>
        <dbReference type="PROSITE" id="PS51464"/>
    </source>
</evidence>
<keyword evidence="6" id="KW-0677">Repeat</keyword>
<evidence type="ECO:0000256" key="3">
    <source>
        <dbReference type="ARBA" id="ARBA00016090"/>
    </source>
</evidence>
<dbReference type="CDD" id="cd05009">
    <property type="entry name" value="SIS_GlmS_GlmD_2"/>
    <property type="match status" value="1"/>
</dbReference>
<evidence type="ECO:0000256" key="5">
    <source>
        <dbReference type="ARBA" id="ARBA00022679"/>
    </source>
</evidence>
<evidence type="ECO:0000313" key="11">
    <source>
        <dbReference type="EMBL" id="GLQ34793.1"/>
    </source>
</evidence>
<dbReference type="EMBL" id="BSNN01000002">
    <property type="protein sequence ID" value="GLQ34793.1"/>
    <property type="molecule type" value="Genomic_DNA"/>
</dbReference>
<feature type="domain" description="Glutamine amidotransferase type-2" evidence="9">
    <location>
        <begin position="2"/>
        <end position="217"/>
    </location>
</feature>
<keyword evidence="5 8" id="KW-0808">Transferase</keyword>
<comment type="function">
    <text evidence="8">Catalyzes the first step in hexosamine metabolism, converting fructose-6P into glucosamine-6P using glutamine as a nitrogen source.</text>
</comment>
<evidence type="ECO:0000256" key="8">
    <source>
        <dbReference type="HAMAP-Rule" id="MF_00164"/>
    </source>
</evidence>
<comment type="subcellular location">
    <subcellularLocation>
        <location evidence="8">Cytoplasm</location>
    </subcellularLocation>
</comment>
<dbReference type="RefSeq" id="WP_284376766.1">
    <property type="nucleotide sequence ID" value="NZ_BSNN01000002.1"/>
</dbReference>
<evidence type="ECO:0000256" key="1">
    <source>
        <dbReference type="ARBA" id="ARBA00001031"/>
    </source>
</evidence>
<dbReference type="CDD" id="cd00714">
    <property type="entry name" value="GFAT"/>
    <property type="match status" value="1"/>
</dbReference>
<name>A0ABQ5VTM4_9RHOB</name>
<dbReference type="InterPro" id="IPR035466">
    <property type="entry name" value="GlmS/AgaS_SIS"/>
</dbReference>
<dbReference type="SUPFAM" id="SSF53697">
    <property type="entry name" value="SIS domain"/>
    <property type="match status" value="1"/>
</dbReference>
<dbReference type="Gene3D" id="3.60.20.10">
    <property type="entry name" value="Glutamine Phosphoribosylpyrophosphate, subunit 1, domain 1"/>
    <property type="match status" value="1"/>
</dbReference>
<dbReference type="PANTHER" id="PTHR10937">
    <property type="entry name" value="GLUCOSAMINE--FRUCTOSE-6-PHOSPHATE AMINOTRANSFERASE, ISOMERIZING"/>
    <property type="match status" value="1"/>
</dbReference>
<evidence type="ECO:0000256" key="6">
    <source>
        <dbReference type="ARBA" id="ARBA00022737"/>
    </source>
</evidence>
<protein>
    <recommendedName>
        <fullName evidence="3 8">Glutamine--fructose-6-phosphate aminotransferase [isomerizing]</fullName>
        <ecNumber evidence="2 8">2.6.1.16</ecNumber>
    </recommendedName>
    <alternativeName>
        <fullName evidence="8">D-fructose-6-phosphate amidotransferase</fullName>
    </alternativeName>
    <alternativeName>
        <fullName evidence="8">GFAT</fullName>
    </alternativeName>
    <alternativeName>
        <fullName evidence="8">Glucosamine-6-phosphate synthase</fullName>
    </alternativeName>
    <alternativeName>
        <fullName evidence="8">Hexosephosphate aminotransferase</fullName>
    </alternativeName>
    <alternativeName>
        <fullName evidence="8">L-glutamine--D-fructose-6-phosphate amidotransferase</fullName>
    </alternativeName>
</protein>
<dbReference type="EC" id="2.6.1.16" evidence="2 8"/>
<evidence type="ECO:0000313" key="12">
    <source>
        <dbReference type="Proteomes" id="UP001156694"/>
    </source>
</evidence>
<dbReference type="PANTHER" id="PTHR10937:SF0">
    <property type="entry name" value="GLUTAMINE--FRUCTOSE-6-PHOSPHATE TRANSAMINASE (ISOMERIZING)"/>
    <property type="match status" value="1"/>
</dbReference>
<organism evidence="11 12">
    <name type="scientific">Amylibacter marinus</name>
    <dbReference type="NCBI Taxonomy" id="1475483"/>
    <lineage>
        <taxon>Bacteria</taxon>
        <taxon>Pseudomonadati</taxon>
        <taxon>Pseudomonadota</taxon>
        <taxon>Alphaproteobacteria</taxon>
        <taxon>Rhodobacterales</taxon>
        <taxon>Paracoccaceae</taxon>
        <taxon>Amylibacter</taxon>
    </lineage>
</organism>
<comment type="caution">
    <text evidence="11">The sequence shown here is derived from an EMBL/GenBank/DDBJ whole genome shotgun (WGS) entry which is preliminary data.</text>
</comment>
<sequence length="607" mass="65488">MCGIVGVLGNHEAAPILVDALRRLEYRGYDSAGIATIDDGKLGRRRALGKLVNLSDMLVHDPIKGKAGIGHTRWATHGAPTVANAHPHRAGRVAVVHNGIIENFKSLREELLNNGAEFRTETDTETIVQLCMSFMDGGAPPKEAAEKTIAMLDGAFALCFLFDGEEDLLIAARKGSPLAIGHGEGEMFVGSDAIALAPMTNKITYLEEGDWAVITRNSVDVYDTNGALANREMRELNLSTQSADKGAHKHYMSKEIAEQPSVISGTLSHYLSQNRNAIDVANLNIDFAKTTRITMVACGTAYLACNVAKYWFEQIARIPVELDVASEFRYRAPPMDANGVAIFVSQSGETADTLAALRYCKSQGVKTMGIVNVEESTIEREADAALQIYAGAEIGVASTKAFTCQLMVLFALMIKAARENQQLTPAQEAELCRAMQTLPGLMNQSLALETEIKTTALELSKADDALFLGRGAMFPLALEGALKLKEISYIHAEGYASGELKHGPIALVDETMPVIVFAPKDDLFDKTVSNMQEVMARGGKVLLITDAAGAQEAENGTWKTIIMPDVLDALAPILYALPAQLLAYHTAVHKGTDVDQPRNLAKSVTVE</sequence>
<keyword evidence="12" id="KW-1185">Reference proteome</keyword>
<keyword evidence="8" id="KW-0963">Cytoplasm</keyword>
<dbReference type="InterPro" id="IPR029055">
    <property type="entry name" value="Ntn_hydrolases_N"/>
</dbReference>
<dbReference type="PROSITE" id="PS51464">
    <property type="entry name" value="SIS"/>
    <property type="match status" value="2"/>
</dbReference>
<dbReference type="Pfam" id="PF13522">
    <property type="entry name" value="GATase_6"/>
    <property type="match status" value="1"/>
</dbReference>
<accession>A0ABQ5VTM4</accession>
<dbReference type="PROSITE" id="PS51278">
    <property type="entry name" value="GATASE_TYPE_2"/>
    <property type="match status" value="1"/>
</dbReference>
<feature type="active site" description="Nucleophile; for GATase activity" evidence="8">
    <location>
        <position position="2"/>
    </location>
</feature>